<reference evidence="1" key="1">
    <citation type="submission" date="2020-09" db="EMBL/GenBank/DDBJ databases">
        <title>Genome-Enabled Discovery of Anthraquinone Biosynthesis in Senna tora.</title>
        <authorList>
            <person name="Kang S.-H."/>
            <person name="Pandey R.P."/>
            <person name="Lee C.-M."/>
            <person name="Sim J.-S."/>
            <person name="Jeong J.-T."/>
            <person name="Choi B.-S."/>
            <person name="Jung M."/>
            <person name="Ginzburg D."/>
            <person name="Zhao K."/>
            <person name="Won S.Y."/>
            <person name="Oh T.-J."/>
            <person name="Yu Y."/>
            <person name="Kim N.-H."/>
            <person name="Lee O.R."/>
            <person name="Lee T.-H."/>
            <person name="Bashyal P."/>
            <person name="Kim T.-S."/>
            <person name="Lee W.-H."/>
            <person name="Kawkins C."/>
            <person name="Kim C.-K."/>
            <person name="Kim J.S."/>
            <person name="Ahn B.O."/>
            <person name="Rhee S.Y."/>
            <person name="Sohng J.K."/>
        </authorList>
    </citation>
    <scope>NUCLEOTIDE SEQUENCE</scope>
    <source>
        <tissue evidence="1">Leaf</tissue>
    </source>
</reference>
<name>A0A834SCH1_9FABA</name>
<evidence type="ECO:0000313" key="2">
    <source>
        <dbReference type="Proteomes" id="UP000634136"/>
    </source>
</evidence>
<proteinExistence type="predicted"/>
<dbReference type="Proteomes" id="UP000634136">
    <property type="component" value="Unassembled WGS sequence"/>
</dbReference>
<dbReference type="EMBL" id="JAAIUW010000417">
    <property type="protein sequence ID" value="KAF7800409.1"/>
    <property type="molecule type" value="Genomic_DNA"/>
</dbReference>
<dbReference type="AlphaFoldDB" id="A0A834SCH1"/>
<evidence type="ECO:0000313" key="1">
    <source>
        <dbReference type="EMBL" id="KAF7800409.1"/>
    </source>
</evidence>
<sequence>MQSPTEALTLQLKSYSEEEINTVVPPLCSCSLAAVVIHRKLCRRCVLAVLPPSSYVLAVVIHREWVCGFRAEQAK</sequence>
<accession>A0A834SCH1</accession>
<gene>
    <name evidence="1" type="ORF">G2W53_045206</name>
</gene>
<organism evidence="1 2">
    <name type="scientific">Senna tora</name>
    <dbReference type="NCBI Taxonomy" id="362788"/>
    <lineage>
        <taxon>Eukaryota</taxon>
        <taxon>Viridiplantae</taxon>
        <taxon>Streptophyta</taxon>
        <taxon>Embryophyta</taxon>
        <taxon>Tracheophyta</taxon>
        <taxon>Spermatophyta</taxon>
        <taxon>Magnoliopsida</taxon>
        <taxon>eudicotyledons</taxon>
        <taxon>Gunneridae</taxon>
        <taxon>Pentapetalae</taxon>
        <taxon>rosids</taxon>
        <taxon>fabids</taxon>
        <taxon>Fabales</taxon>
        <taxon>Fabaceae</taxon>
        <taxon>Caesalpinioideae</taxon>
        <taxon>Cassia clade</taxon>
        <taxon>Senna</taxon>
    </lineage>
</organism>
<keyword evidence="2" id="KW-1185">Reference proteome</keyword>
<protein>
    <submittedName>
        <fullName evidence="1">Uncharacterized protein</fullName>
    </submittedName>
</protein>
<comment type="caution">
    <text evidence="1">The sequence shown here is derived from an EMBL/GenBank/DDBJ whole genome shotgun (WGS) entry which is preliminary data.</text>
</comment>